<name>A0A7W5JU31_9ACTN</name>
<feature type="transmembrane region" description="Helical" evidence="1">
    <location>
        <begin position="12"/>
        <end position="31"/>
    </location>
</feature>
<dbReference type="AlphaFoldDB" id="A0A7W5JU31"/>
<comment type="caution">
    <text evidence="2">The sequence shown here is derived from an EMBL/GenBank/DDBJ whole genome shotgun (WGS) entry which is preliminary data.</text>
</comment>
<evidence type="ECO:0000313" key="3">
    <source>
        <dbReference type="Proteomes" id="UP000565572"/>
    </source>
</evidence>
<dbReference type="EMBL" id="JACHZG010000001">
    <property type="protein sequence ID" value="MBB3326352.1"/>
    <property type="molecule type" value="Genomic_DNA"/>
</dbReference>
<evidence type="ECO:0000313" key="2">
    <source>
        <dbReference type="EMBL" id="MBB3326352.1"/>
    </source>
</evidence>
<sequence>MLRSAGGPVRRVGYWLIAAVLLLAVLGMFWMNSRVYPSSGDLSRPVPCSTHNEMMCRFGFVR</sequence>
<reference evidence="2 3" key="1">
    <citation type="submission" date="2020-08" db="EMBL/GenBank/DDBJ databases">
        <title>Sequencing the genomes of 1000 actinobacteria strains.</title>
        <authorList>
            <person name="Klenk H.-P."/>
        </authorList>
    </citation>
    <scope>NUCLEOTIDE SEQUENCE [LARGE SCALE GENOMIC DNA]</scope>
    <source>
        <strain evidence="2 3">DSM 11053</strain>
    </source>
</reference>
<keyword evidence="1" id="KW-0472">Membrane</keyword>
<dbReference type="RefSeq" id="WP_183337312.1">
    <property type="nucleotide sequence ID" value="NZ_JACHZG010000001.1"/>
</dbReference>
<keyword evidence="1" id="KW-0812">Transmembrane</keyword>
<dbReference type="Proteomes" id="UP000565572">
    <property type="component" value="Unassembled WGS sequence"/>
</dbReference>
<accession>A0A7W5JU31</accession>
<evidence type="ECO:0000256" key="1">
    <source>
        <dbReference type="SAM" id="Phobius"/>
    </source>
</evidence>
<organism evidence="2 3">
    <name type="scientific">Microlunatus antarcticus</name>
    <dbReference type="NCBI Taxonomy" id="53388"/>
    <lineage>
        <taxon>Bacteria</taxon>
        <taxon>Bacillati</taxon>
        <taxon>Actinomycetota</taxon>
        <taxon>Actinomycetes</taxon>
        <taxon>Propionibacteriales</taxon>
        <taxon>Propionibacteriaceae</taxon>
        <taxon>Microlunatus</taxon>
    </lineage>
</organism>
<proteinExistence type="predicted"/>
<protein>
    <submittedName>
        <fullName evidence="2">Uncharacterized protein</fullName>
    </submittedName>
</protein>
<keyword evidence="3" id="KW-1185">Reference proteome</keyword>
<keyword evidence="1" id="KW-1133">Transmembrane helix</keyword>
<gene>
    <name evidence="2" type="ORF">FHX39_001296</name>
</gene>